<dbReference type="WBParaSite" id="scaffold2343_cov178.g4697">
    <property type="protein sequence ID" value="scaffold2343_cov178.g4697"/>
    <property type="gene ID" value="scaffold2343_cov178.g4697"/>
</dbReference>
<name>A0A915LYM9_MELJA</name>
<evidence type="ECO:0000313" key="3">
    <source>
        <dbReference type="Proteomes" id="UP000887561"/>
    </source>
</evidence>
<sequence>MRLNIKHAFMFSLSILTLILFFINFGYYDIKYDNTLIRIKPLIVDFDCLENQNKGKDCTYPIAVAIPDGYPQMSNEFIEIKFTLDISENSRDFWLFKNVDNSTDLIATRRFNRSQSNIENVEMPSDWKAFKRDWKKGKYLESSSVNMHYNSHISSTLNTGVSDYGKEEWKKDFPTKNFVWHLSHKNVEAMEFYTELEWPNPLIVDFDCLENQNKGKDCTYPIAVAIPDGYPQMSNEFIEIKFTLDISENNRDFWLFKNVDNSTELIATRRFNRSQSNIENVEMPADWEAFKRDWKNGKYLECTPLLERPKNTSRKIPIKFLDRLVEFSNLLDKHNATAFLMGGTLLEYGKEGWKKDHHTDNFVWDKSHKNVESMEKYPEKEWPNVYLSVEDKNDRNLSIILVSPTVEQCDVVMKSENKYIPAECKCFQDFASCLFSDIIYGKCTKETMTSKNYFERPCKDIYSQCSQKKNECEINVCGCFKTMIDCILQNKCKPVSSKLSDLPTTNKHIRASNNAVGFNQFFETFLADESATNLRNE</sequence>
<evidence type="ECO:0000259" key="2">
    <source>
        <dbReference type="Pfam" id="PF24413"/>
    </source>
</evidence>
<dbReference type="AlphaFoldDB" id="A0A915LYM9"/>
<dbReference type="InterPro" id="IPR057641">
    <property type="entry name" value="W02B3_4_N"/>
</dbReference>
<dbReference type="Proteomes" id="UP000887561">
    <property type="component" value="Unplaced"/>
</dbReference>
<keyword evidence="3" id="KW-1185">Reference proteome</keyword>
<reference evidence="4" key="1">
    <citation type="submission" date="2022-11" db="UniProtKB">
        <authorList>
            <consortium name="WormBaseParasite"/>
        </authorList>
    </citation>
    <scope>IDENTIFICATION</scope>
</reference>
<proteinExistence type="predicted"/>
<organism evidence="3 4">
    <name type="scientific">Meloidogyne javanica</name>
    <name type="common">Root-knot nematode worm</name>
    <dbReference type="NCBI Taxonomy" id="6303"/>
    <lineage>
        <taxon>Eukaryota</taxon>
        <taxon>Metazoa</taxon>
        <taxon>Ecdysozoa</taxon>
        <taxon>Nematoda</taxon>
        <taxon>Chromadorea</taxon>
        <taxon>Rhabditida</taxon>
        <taxon>Tylenchina</taxon>
        <taxon>Tylenchomorpha</taxon>
        <taxon>Tylenchoidea</taxon>
        <taxon>Meloidogynidae</taxon>
        <taxon>Meloidogyninae</taxon>
        <taxon>Meloidogyne</taxon>
        <taxon>Meloidogyne incognita group</taxon>
    </lineage>
</organism>
<evidence type="ECO:0000256" key="1">
    <source>
        <dbReference type="SAM" id="Phobius"/>
    </source>
</evidence>
<accession>A0A915LYM9</accession>
<keyword evidence="1" id="KW-0812">Transmembrane</keyword>
<evidence type="ECO:0000313" key="4">
    <source>
        <dbReference type="WBParaSite" id="scaffold2343_cov178.g4697"/>
    </source>
</evidence>
<dbReference type="Pfam" id="PF24413">
    <property type="entry name" value="W02B3_4_N"/>
    <property type="match status" value="2"/>
</dbReference>
<feature type="domain" description="W02B3.4-like N-terminal" evidence="2">
    <location>
        <begin position="201"/>
        <end position="301"/>
    </location>
</feature>
<keyword evidence="1" id="KW-0472">Membrane</keyword>
<feature type="domain" description="W02B3.4-like N-terminal" evidence="2">
    <location>
        <begin position="34"/>
        <end position="141"/>
    </location>
</feature>
<feature type="transmembrane region" description="Helical" evidence="1">
    <location>
        <begin position="7"/>
        <end position="28"/>
    </location>
</feature>
<keyword evidence="1" id="KW-1133">Transmembrane helix</keyword>
<protein>
    <recommendedName>
        <fullName evidence="2">W02B3.4-like N-terminal domain-containing protein</fullName>
    </recommendedName>
</protein>